<evidence type="ECO:0000313" key="1">
    <source>
        <dbReference type="EMBL" id="KAK7847186.1"/>
    </source>
</evidence>
<evidence type="ECO:0000313" key="2">
    <source>
        <dbReference type="Proteomes" id="UP000237347"/>
    </source>
</evidence>
<keyword evidence="2" id="KW-1185">Reference proteome</keyword>
<dbReference type="EMBL" id="PKMF04000145">
    <property type="protein sequence ID" value="KAK7847186.1"/>
    <property type="molecule type" value="Genomic_DNA"/>
</dbReference>
<reference evidence="1 2" key="1">
    <citation type="journal article" date="2018" name="Sci. Data">
        <title>The draft genome sequence of cork oak.</title>
        <authorList>
            <person name="Ramos A.M."/>
            <person name="Usie A."/>
            <person name="Barbosa P."/>
            <person name="Barros P.M."/>
            <person name="Capote T."/>
            <person name="Chaves I."/>
            <person name="Simoes F."/>
            <person name="Abreu I."/>
            <person name="Carrasquinho I."/>
            <person name="Faro C."/>
            <person name="Guimaraes J.B."/>
            <person name="Mendonca D."/>
            <person name="Nobrega F."/>
            <person name="Rodrigues L."/>
            <person name="Saibo N.J.M."/>
            <person name="Varela M.C."/>
            <person name="Egas C."/>
            <person name="Matos J."/>
            <person name="Miguel C.M."/>
            <person name="Oliveira M.M."/>
            <person name="Ricardo C.P."/>
            <person name="Goncalves S."/>
        </authorList>
    </citation>
    <scope>NUCLEOTIDE SEQUENCE [LARGE SCALE GENOMIC DNA]</scope>
    <source>
        <strain evidence="2">cv. HL8</strain>
    </source>
</reference>
<dbReference type="Gene3D" id="3.90.226.10">
    <property type="entry name" value="2-enoyl-CoA Hydratase, Chain A, domain 1"/>
    <property type="match status" value="1"/>
</dbReference>
<dbReference type="Proteomes" id="UP000237347">
    <property type="component" value="Unassembled WGS sequence"/>
</dbReference>
<name>A0AAW0L8D4_QUESU</name>
<sequence>MCTLEKRSSLFILTLIGDDHGHRLGPSLIDSLLSALSQVDSQAINGGFALVTVAHGKFFCGGFDVPLGQFDARNHLHQMVESFRSIMSALLSLPIPTIAAVSGHATASGLVLALGHDYVLIRSKIGGSAARRDVLPRGMKVKGEEAVRMGIADSAAHDSEESVMEAVVRLGDRLAERR</sequence>
<keyword evidence="1" id="KW-0413">Isomerase</keyword>
<dbReference type="PANTHER" id="PTHR11941">
    <property type="entry name" value="ENOYL-COA HYDRATASE-RELATED"/>
    <property type="match status" value="1"/>
</dbReference>
<dbReference type="InterPro" id="IPR001753">
    <property type="entry name" value="Enoyl-CoA_hydra/iso"/>
</dbReference>
<dbReference type="GO" id="GO:0004165">
    <property type="term" value="F:delta(3)-delta(2)-enoyl-CoA isomerase activity"/>
    <property type="evidence" value="ECO:0007669"/>
    <property type="project" value="TreeGrafter"/>
</dbReference>
<proteinExistence type="predicted"/>
<gene>
    <name evidence="1" type="primary">ECI3_0</name>
    <name evidence="1" type="ORF">CFP56_006990</name>
</gene>
<dbReference type="GO" id="GO:0005777">
    <property type="term" value="C:peroxisome"/>
    <property type="evidence" value="ECO:0007669"/>
    <property type="project" value="TreeGrafter"/>
</dbReference>
<dbReference type="CDD" id="cd06558">
    <property type="entry name" value="crotonase-like"/>
    <property type="match status" value="1"/>
</dbReference>
<protein>
    <submittedName>
        <fullName evidence="1">Enoyl-coa delta isomerase 3</fullName>
    </submittedName>
</protein>
<dbReference type="SUPFAM" id="SSF52096">
    <property type="entry name" value="ClpP/crotonase"/>
    <property type="match status" value="1"/>
</dbReference>
<comment type="caution">
    <text evidence="1">The sequence shown here is derived from an EMBL/GenBank/DDBJ whole genome shotgun (WGS) entry which is preliminary data.</text>
</comment>
<dbReference type="GO" id="GO:0006635">
    <property type="term" value="P:fatty acid beta-oxidation"/>
    <property type="evidence" value="ECO:0007669"/>
    <property type="project" value="TreeGrafter"/>
</dbReference>
<accession>A0AAW0L8D4</accession>
<dbReference type="Pfam" id="PF00378">
    <property type="entry name" value="ECH_1"/>
    <property type="match status" value="1"/>
</dbReference>
<dbReference type="InterPro" id="IPR029045">
    <property type="entry name" value="ClpP/crotonase-like_dom_sf"/>
</dbReference>
<organism evidence="1 2">
    <name type="scientific">Quercus suber</name>
    <name type="common">Cork oak</name>
    <dbReference type="NCBI Taxonomy" id="58331"/>
    <lineage>
        <taxon>Eukaryota</taxon>
        <taxon>Viridiplantae</taxon>
        <taxon>Streptophyta</taxon>
        <taxon>Embryophyta</taxon>
        <taxon>Tracheophyta</taxon>
        <taxon>Spermatophyta</taxon>
        <taxon>Magnoliopsida</taxon>
        <taxon>eudicotyledons</taxon>
        <taxon>Gunneridae</taxon>
        <taxon>Pentapetalae</taxon>
        <taxon>rosids</taxon>
        <taxon>fabids</taxon>
        <taxon>Fagales</taxon>
        <taxon>Fagaceae</taxon>
        <taxon>Quercus</taxon>
    </lineage>
</organism>
<dbReference type="PANTHER" id="PTHR11941:SF75">
    <property type="entry name" value="ENOYL-COA HYDRATASE_ISOMERASE FAMILY PROTEIN"/>
    <property type="match status" value="1"/>
</dbReference>
<dbReference type="AlphaFoldDB" id="A0AAW0L8D4"/>